<sequence length="43" mass="4712">MSAGTLLQHGLCAIARTAGWSLLQTRRPRVRRPALVSQVSPRV</sequence>
<protein>
    <submittedName>
        <fullName evidence="1">Uncharacterized protein</fullName>
    </submittedName>
</protein>
<dbReference type="Proteomes" id="UP001183246">
    <property type="component" value="Unassembled WGS sequence"/>
</dbReference>
<name>A0ABU2MNC4_9ACTN</name>
<evidence type="ECO:0000313" key="1">
    <source>
        <dbReference type="EMBL" id="MDT0342614.1"/>
    </source>
</evidence>
<dbReference type="EMBL" id="JAVREL010000003">
    <property type="protein sequence ID" value="MDT0342614.1"/>
    <property type="molecule type" value="Genomic_DNA"/>
</dbReference>
<reference evidence="2" key="1">
    <citation type="submission" date="2023-07" db="EMBL/GenBank/DDBJ databases">
        <title>30 novel species of actinomycetes from the DSMZ collection.</title>
        <authorList>
            <person name="Nouioui I."/>
        </authorList>
    </citation>
    <scope>NUCLEOTIDE SEQUENCE [LARGE SCALE GENOMIC DNA]</scope>
    <source>
        <strain evidence="2">DSM 44938</strain>
    </source>
</reference>
<comment type="caution">
    <text evidence="1">The sequence shown here is derived from an EMBL/GenBank/DDBJ whole genome shotgun (WGS) entry which is preliminary data.</text>
</comment>
<dbReference type="RefSeq" id="WP_311703730.1">
    <property type="nucleotide sequence ID" value="NZ_JAVREL010000003.1"/>
</dbReference>
<keyword evidence="2" id="KW-1185">Reference proteome</keyword>
<evidence type="ECO:0000313" key="2">
    <source>
        <dbReference type="Proteomes" id="UP001183246"/>
    </source>
</evidence>
<gene>
    <name evidence="1" type="ORF">RM590_08245</name>
</gene>
<accession>A0ABU2MNC4</accession>
<organism evidence="1 2">
    <name type="scientific">Streptomyces litchfieldiae</name>
    <dbReference type="NCBI Taxonomy" id="3075543"/>
    <lineage>
        <taxon>Bacteria</taxon>
        <taxon>Bacillati</taxon>
        <taxon>Actinomycetota</taxon>
        <taxon>Actinomycetes</taxon>
        <taxon>Kitasatosporales</taxon>
        <taxon>Streptomycetaceae</taxon>
        <taxon>Streptomyces</taxon>
    </lineage>
</organism>
<proteinExistence type="predicted"/>